<protein>
    <submittedName>
        <fullName evidence="2">Uncharacterized protein</fullName>
    </submittedName>
</protein>
<proteinExistence type="predicted"/>
<feature type="transmembrane region" description="Helical" evidence="1">
    <location>
        <begin position="191"/>
        <end position="214"/>
    </location>
</feature>
<sequence length="256" mass="29321">MEKRKLKKYLVSVQVPEYSSQGLQETIARAKKIRFHPEKQRMTTLQFFRNQLYFIRKEFWGLKLLFTGLFLCLILSEPAEPDSWIWTFSAISGPMLCLANAKILCDIFQPGMLELQMTVKHSLRKILAFRLLLSGGLDFLTLACCAAIFTLGQGVYLRQTLLYTLVPYNLMCLGCLAILNRRTEENSMLYCMTWGAFLTFAAWLLKAGGFPIYTMEYRESWLLSGVLSALGVMWEIKKLLKFGGGNTDEIRVGTFV</sequence>
<feature type="transmembrane region" description="Helical" evidence="1">
    <location>
        <begin position="84"/>
        <end position="105"/>
    </location>
</feature>
<accession>A0A9X5CD67</accession>
<feature type="transmembrane region" description="Helical" evidence="1">
    <location>
        <begin position="126"/>
        <end position="149"/>
    </location>
</feature>
<keyword evidence="1" id="KW-0812">Transmembrane</keyword>
<feature type="transmembrane region" description="Helical" evidence="1">
    <location>
        <begin position="161"/>
        <end position="179"/>
    </location>
</feature>
<evidence type="ECO:0000313" key="3">
    <source>
        <dbReference type="Proteomes" id="UP000474104"/>
    </source>
</evidence>
<dbReference type="RefSeq" id="WP_004083080.1">
    <property type="nucleotide sequence ID" value="NZ_CASCYM010000108.1"/>
</dbReference>
<dbReference type="Proteomes" id="UP000474104">
    <property type="component" value="Unassembled WGS sequence"/>
</dbReference>
<keyword evidence="1" id="KW-1133">Transmembrane helix</keyword>
<evidence type="ECO:0000313" key="2">
    <source>
        <dbReference type="EMBL" id="NDO72544.1"/>
    </source>
</evidence>
<feature type="transmembrane region" description="Helical" evidence="1">
    <location>
        <begin position="59"/>
        <end position="78"/>
    </location>
</feature>
<gene>
    <name evidence="2" type="ORF">FMM80_29530</name>
</gene>
<dbReference type="EMBL" id="VIRB01000167">
    <property type="protein sequence ID" value="NDO72544.1"/>
    <property type="molecule type" value="Genomic_DNA"/>
</dbReference>
<dbReference type="AlphaFoldDB" id="A0A9X5CD67"/>
<name>A0A9X5CD67_9FIRM</name>
<evidence type="ECO:0000256" key="1">
    <source>
        <dbReference type="SAM" id="Phobius"/>
    </source>
</evidence>
<reference evidence="2 3" key="1">
    <citation type="submission" date="2019-07" db="EMBL/GenBank/DDBJ databases">
        <title>Draft genome sequences of 15 bacterial species constituting the stable defined intestinal microbiota of the GM15 gnotobiotic mouse model.</title>
        <authorList>
            <person name="Elie C."/>
            <person name="Mathieu A."/>
            <person name="Saliou A."/>
            <person name="Darnaud M."/>
            <person name="Leulier F."/>
            <person name="Tamellini A."/>
        </authorList>
    </citation>
    <scope>NUCLEOTIDE SEQUENCE [LARGE SCALE GENOMIC DNA]</scope>
    <source>
        <strain evidence="3">ASF 502</strain>
    </source>
</reference>
<keyword evidence="1" id="KW-0472">Membrane</keyword>
<organism evidence="2 3">
    <name type="scientific">Schaedlerella arabinosiphila</name>
    <dbReference type="NCBI Taxonomy" id="2044587"/>
    <lineage>
        <taxon>Bacteria</taxon>
        <taxon>Bacillati</taxon>
        <taxon>Bacillota</taxon>
        <taxon>Clostridia</taxon>
        <taxon>Lachnospirales</taxon>
        <taxon>Lachnospiraceae</taxon>
        <taxon>Schaedlerella</taxon>
    </lineage>
</organism>
<comment type="caution">
    <text evidence="2">The sequence shown here is derived from an EMBL/GenBank/DDBJ whole genome shotgun (WGS) entry which is preliminary data.</text>
</comment>
<dbReference type="OrthoDB" id="9793294at2"/>